<dbReference type="RefSeq" id="WP_103962419.1">
    <property type="nucleotide sequence ID" value="NZ_FNVT01000020.1"/>
</dbReference>
<sequence>MNRHRNLYLLPLLAGWVILLLGDCAAMAGQAGPQNGTMFVVLLSTLVLACMITAAVMVIVERWPR</sequence>
<dbReference type="AlphaFoldDB" id="A0A1H6ETW7"/>
<gene>
    <name evidence="2" type="ORF">SAMN05444920_12014</name>
</gene>
<reference evidence="2 3" key="1">
    <citation type="submission" date="2016-10" db="EMBL/GenBank/DDBJ databases">
        <authorList>
            <person name="de Groot N.N."/>
        </authorList>
    </citation>
    <scope>NUCLEOTIDE SEQUENCE [LARGE SCALE GENOMIC DNA]</scope>
    <source>
        <strain evidence="2 3">CGMCC 4.7037</strain>
    </source>
</reference>
<evidence type="ECO:0000313" key="3">
    <source>
        <dbReference type="Proteomes" id="UP000236732"/>
    </source>
</evidence>
<keyword evidence="1" id="KW-1133">Transmembrane helix</keyword>
<feature type="transmembrane region" description="Helical" evidence="1">
    <location>
        <begin position="38"/>
        <end position="60"/>
    </location>
</feature>
<keyword evidence="1" id="KW-0812">Transmembrane</keyword>
<accession>A0A1H6ETW7</accession>
<organism evidence="2 3">
    <name type="scientific">Nonomuraea solani</name>
    <dbReference type="NCBI Taxonomy" id="1144553"/>
    <lineage>
        <taxon>Bacteria</taxon>
        <taxon>Bacillati</taxon>
        <taxon>Actinomycetota</taxon>
        <taxon>Actinomycetes</taxon>
        <taxon>Streptosporangiales</taxon>
        <taxon>Streptosporangiaceae</taxon>
        <taxon>Nonomuraea</taxon>
    </lineage>
</organism>
<evidence type="ECO:0000313" key="2">
    <source>
        <dbReference type="EMBL" id="SEH01310.1"/>
    </source>
</evidence>
<keyword evidence="3" id="KW-1185">Reference proteome</keyword>
<evidence type="ECO:0000256" key="1">
    <source>
        <dbReference type="SAM" id="Phobius"/>
    </source>
</evidence>
<dbReference type="OrthoDB" id="9942781at2"/>
<keyword evidence="1" id="KW-0472">Membrane</keyword>
<proteinExistence type="predicted"/>
<name>A0A1H6ETW7_9ACTN</name>
<protein>
    <submittedName>
        <fullName evidence="2">Uncharacterized protein</fullName>
    </submittedName>
</protein>
<dbReference type="Proteomes" id="UP000236732">
    <property type="component" value="Unassembled WGS sequence"/>
</dbReference>
<dbReference type="EMBL" id="FNVT01000020">
    <property type="protein sequence ID" value="SEH01310.1"/>
    <property type="molecule type" value="Genomic_DNA"/>
</dbReference>